<dbReference type="Pfam" id="PF01810">
    <property type="entry name" value="LysE"/>
    <property type="match status" value="1"/>
</dbReference>
<keyword evidence="4 6" id="KW-1133">Transmembrane helix</keyword>
<dbReference type="OrthoDB" id="9784202at2"/>
<feature type="transmembrane region" description="Helical" evidence="6">
    <location>
        <begin position="79"/>
        <end position="99"/>
    </location>
</feature>
<evidence type="ECO:0000256" key="4">
    <source>
        <dbReference type="ARBA" id="ARBA00022989"/>
    </source>
</evidence>
<dbReference type="AlphaFoldDB" id="A0A368VGN2"/>
<keyword evidence="8" id="KW-1185">Reference proteome</keyword>
<evidence type="ECO:0000313" key="8">
    <source>
        <dbReference type="Proteomes" id="UP000253495"/>
    </source>
</evidence>
<keyword evidence="3 6" id="KW-0812">Transmembrane</keyword>
<evidence type="ECO:0000256" key="6">
    <source>
        <dbReference type="SAM" id="Phobius"/>
    </source>
</evidence>
<dbReference type="GO" id="GO:0005886">
    <property type="term" value="C:plasma membrane"/>
    <property type="evidence" value="ECO:0007669"/>
    <property type="project" value="UniProtKB-SubCell"/>
</dbReference>
<feature type="transmembrane region" description="Helical" evidence="6">
    <location>
        <begin position="6"/>
        <end position="30"/>
    </location>
</feature>
<feature type="transmembrane region" description="Helical" evidence="6">
    <location>
        <begin position="120"/>
        <end position="142"/>
    </location>
</feature>
<keyword evidence="2" id="KW-1003">Cell membrane</keyword>
<dbReference type="EMBL" id="QPJC01000014">
    <property type="protein sequence ID" value="RCW39803.1"/>
    <property type="molecule type" value="Genomic_DNA"/>
</dbReference>
<sequence length="212" mass="22719">MLLDFTALPAFVLASTVVILTPGVDAFLLLRTSLRSGIRPGMYALAGIHTASFLQVTAVICGLGALVTRNPAVLAALKWIGAAYLLYLAATILRGLWLTRRETARGTLTGGESPHEDGNPYLRGLLSNITNPKMLLFSLAFLPQFVGESTRPALQLVMLGAVFLVLAAIWETTIVLAASRIATRLHRRWFRDSLDMVSAAAFATISVGLIAA</sequence>
<dbReference type="InterPro" id="IPR001123">
    <property type="entry name" value="LeuE-type"/>
</dbReference>
<feature type="transmembrane region" description="Helical" evidence="6">
    <location>
        <begin position="154"/>
        <end position="182"/>
    </location>
</feature>
<dbReference type="Proteomes" id="UP000253495">
    <property type="component" value="Unassembled WGS sequence"/>
</dbReference>
<comment type="caution">
    <text evidence="7">The sequence shown here is derived from an EMBL/GenBank/DDBJ whole genome shotgun (WGS) entry which is preliminary data.</text>
</comment>
<evidence type="ECO:0000313" key="7">
    <source>
        <dbReference type="EMBL" id="RCW39803.1"/>
    </source>
</evidence>
<dbReference type="PANTHER" id="PTHR30086:SF20">
    <property type="entry name" value="ARGININE EXPORTER PROTEIN ARGO-RELATED"/>
    <property type="match status" value="1"/>
</dbReference>
<dbReference type="RefSeq" id="WP_114454577.1">
    <property type="nucleotide sequence ID" value="NZ_QPJC01000014.1"/>
</dbReference>
<evidence type="ECO:0000256" key="3">
    <source>
        <dbReference type="ARBA" id="ARBA00022692"/>
    </source>
</evidence>
<evidence type="ECO:0000256" key="2">
    <source>
        <dbReference type="ARBA" id="ARBA00022475"/>
    </source>
</evidence>
<evidence type="ECO:0000256" key="5">
    <source>
        <dbReference type="ARBA" id="ARBA00023136"/>
    </source>
</evidence>
<accession>A0A368VGN2</accession>
<dbReference type="PIRSF" id="PIRSF006324">
    <property type="entry name" value="LeuE"/>
    <property type="match status" value="1"/>
</dbReference>
<dbReference type="GO" id="GO:0015171">
    <property type="term" value="F:amino acid transmembrane transporter activity"/>
    <property type="evidence" value="ECO:0007669"/>
    <property type="project" value="TreeGrafter"/>
</dbReference>
<proteinExistence type="predicted"/>
<protein>
    <submittedName>
        <fullName evidence="7">Threonine/homoserine/homoserine lactone efflux protein</fullName>
    </submittedName>
</protein>
<reference evidence="7 8" key="1">
    <citation type="submission" date="2018-07" db="EMBL/GenBank/DDBJ databases">
        <title>Genomic Encyclopedia of Type Strains, Phase III (KMG-III): the genomes of soil and plant-associated and newly described type strains.</title>
        <authorList>
            <person name="Whitman W."/>
        </authorList>
    </citation>
    <scope>NUCLEOTIDE SEQUENCE [LARGE SCALE GENOMIC DNA]</scope>
    <source>
        <strain evidence="7 8">CECT 8575</strain>
    </source>
</reference>
<feature type="transmembrane region" description="Helical" evidence="6">
    <location>
        <begin position="42"/>
        <end position="67"/>
    </location>
</feature>
<keyword evidence="5 6" id="KW-0472">Membrane</keyword>
<organism evidence="7 8">
    <name type="scientific">Halopolyspora algeriensis</name>
    <dbReference type="NCBI Taxonomy" id="1500506"/>
    <lineage>
        <taxon>Bacteria</taxon>
        <taxon>Bacillati</taxon>
        <taxon>Actinomycetota</taxon>
        <taxon>Actinomycetes</taxon>
        <taxon>Actinomycetes incertae sedis</taxon>
        <taxon>Halopolyspora</taxon>
    </lineage>
</organism>
<gene>
    <name evidence="7" type="ORF">DFQ14_11466</name>
</gene>
<name>A0A368VGN2_9ACTN</name>
<dbReference type="PANTHER" id="PTHR30086">
    <property type="entry name" value="ARGININE EXPORTER PROTEIN ARGO"/>
    <property type="match status" value="1"/>
</dbReference>
<evidence type="ECO:0000256" key="1">
    <source>
        <dbReference type="ARBA" id="ARBA00004651"/>
    </source>
</evidence>
<comment type="subcellular location">
    <subcellularLocation>
        <location evidence="1">Cell membrane</location>
        <topology evidence="1">Multi-pass membrane protein</topology>
    </subcellularLocation>
</comment>